<dbReference type="InterPro" id="IPR001128">
    <property type="entry name" value="Cyt_P450"/>
</dbReference>
<dbReference type="GO" id="GO:0004497">
    <property type="term" value="F:monooxygenase activity"/>
    <property type="evidence" value="ECO:0007669"/>
    <property type="project" value="InterPro"/>
</dbReference>
<organism evidence="6 7">
    <name type="scientific">Colletotrichum simmondsii</name>
    <dbReference type="NCBI Taxonomy" id="703756"/>
    <lineage>
        <taxon>Eukaryota</taxon>
        <taxon>Fungi</taxon>
        <taxon>Dikarya</taxon>
        <taxon>Ascomycota</taxon>
        <taxon>Pezizomycotina</taxon>
        <taxon>Sordariomycetes</taxon>
        <taxon>Hypocreomycetidae</taxon>
        <taxon>Glomerellales</taxon>
        <taxon>Glomerellaceae</taxon>
        <taxon>Colletotrichum</taxon>
        <taxon>Colletotrichum acutatum species complex</taxon>
    </lineage>
</organism>
<protein>
    <submittedName>
        <fullName evidence="6">Cytochrome P450</fullName>
    </submittedName>
</protein>
<dbReference type="Gene3D" id="1.10.630.10">
    <property type="entry name" value="Cytochrome P450"/>
    <property type="match status" value="1"/>
</dbReference>
<gene>
    <name evidence="6" type="ORF">CSIM01_01142</name>
</gene>
<dbReference type="GO" id="GO:0016705">
    <property type="term" value="F:oxidoreductase activity, acting on paired donors, with incorporation or reduction of molecular oxygen"/>
    <property type="evidence" value="ECO:0007669"/>
    <property type="project" value="InterPro"/>
</dbReference>
<dbReference type="EMBL" id="JFBX01000230">
    <property type="protein sequence ID" value="KXH45013.1"/>
    <property type="molecule type" value="Genomic_DNA"/>
</dbReference>
<keyword evidence="7" id="KW-1185">Reference proteome</keyword>
<dbReference type="InterPro" id="IPR002401">
    <property type="entry name" value="Cyt_P450_E_grp-I"/>
</dbReference>
<dbReference type="GO" id="GO:0020037">
    <property type="term" value="F:heme binding"/>
    <property type="evidence" value="ECO:0007669"/>
    <property type="project" value="InterPro"/>
</dbReference>
<dbReference type="PANTHER" id="PTHR24305:SF166">
    <property type="entry name" value="CYTOCHROME P450 12A4, MITOCHONDRIAL-RELATED"/>
    <property type="match status" value="1"/>
</dbReference>
<evidence type="ECO:0000256" key="1">
    <source>
        <dbReference type="ARBA" id="ARBA00010617"/>
    </source>
</evidence>
<dbReference type="SUPFAM" id="SSF48264">
    <property type="entry name" value="Cytochrome P450"/>
    <property type="match status" value="1"/>
</dbReference>
<proteinExistence type="inferred from homology"/>
<dbReference type="InterPro" id="IPR050121">
    <property type="entry name" value="Cytochrome_P450_monoxygenase"/>
</dbReference>
<dbReference type="Pfam" id="PF00067">
    <property type="entry name" value="p450"/>
    <property type="match status" value="1"/>
</dbReference>
<comment type="cofactor">
    <cofactor evidence="5">
        <name>heme</name>
        <dbReference type="ChEBI" id="CHEBI:30413"/>
    </cofactor>
</comment>
<accession>A0A135TA45</accession>
<reference evidence="6 7" key="1">
    <citation type="submission" date="2014-02" db="EMBL/GenBank/DDBJ databases">
        <title>The genome sequence of Colletotrichum simmondsii CBS122122.</title>
        <authorList>
            <person name="Baroncelli R."/>
            <person name="Thon M.R."/>
        </authorList>
    </citation>
    <scope>NUCLEOTIDE SEQUENCE [LARGE SCALE GENOMIC DNA]</scope>
    <source>
        <strain evidence="6 7">CBS122122</strain>
    </source>
</reference>
<evidence type="ECO:0000256" key="5">
    <source>
        <dbReference type="PIRSR" id="PIRSR602401-1"/>
    </source>
</evidence>
<evidence type="ECO:0000313" key="7">
    <source>
        <dbReference type="Proteomes" id="UP000070328"/>
    </source>
</evidence>
<dbReference type="Proteomes" id="UP000070328">
    <property type="component" value="Unassembled WGS sequence"/>
</dbReference>
<dbReference type="InterPro" id="IPR036396">
    <property type="entry name" value="Cyt_P450_sf"/>
</dbReference>
<comment type="caution">
    <text evidence="6">The sequence shown here is derived from an EMBL/GenBank/DDBJ whole genome shotgun (WGS) entry which is preliminary data.</text>
</comment>
<evidence type="ECO:0000256" key="2">
    <source>
        <dbReference type="ARBA" id="ARBA00022617"/>
    </source>
</evidence>
<evidence type="ECO:0000256" key="3">
    <source>
        <dbReference type="ARBA" id="ARBA00022723"/>
    </source>
</evidence>
<keyword evidence="4 5" id="KW-0408">Iron</keyword>
<comment type="similarity">
    <text evidence="1">Belongs to the cytochrome P450 family.</text>
</comment>
<dbReference type="PANTHER" id="PTHR24305">
    <property type="entry name" value="CYTOCHROME P450"/>
    <property type="match status" value="1"/>
</dbReference>
<keyword evidence="3 5" id="KW-0479">Metal-binding</keyword>
<evidence type="ECO:0000256" key="4">
    <source>
        <dbReference type="ARBA" id="ARBA00023004"/>
    </source>
</evidence>
<evidence type="ECO:0000313" key="6">
    <source>
        <dbReference type="EMBL" id="KXH45013.1"/>
    </source>
</evidence>
<dbReference type="AlphaFoldDB" id="A0A135TA45"/>
<feature type="binding site" description="axial binding residue" evidence="5">
    <location>
        <position position="490"/>
    </location>
    <ligand>
        <name>heme</name>
        <dbReference type="ChEBI" id="CHEBI:30413"/>
    </ligand>
    <ligandPart>
        <name>Fe</name>
        <dbReference type="ChEBI" id="CHEBI:18248"/>
    </ligandPart>
</feature>
<dbReference type="PRINTS" id="PR00463">
    <property type="entry name" value="EP450I"/>
</dbReference>
<dbReference type="PRINTS" id="PR00385">
    <property type="entry name" value="P450"/>
</dbReference>
<dbReference type="OrthoDB" id="1470350at2759"/>
<sequence>MESLKPAWYHELLALGALSFLTILCESSLLTAVRYLIALLVARHVVRAVYNIFIYPYFFSPLRHLPGPKDHHFLVGDFINQARSGNPIEPYLSWTRQWPNEPLIKFTGFGNADCLIINDLEVFKEVFQTKSYSFIKAQFNTRIIVQVTGTGMVFAEGDLHKAQRKLLSPSFSLTKVKKAIPLFQSKAKELVQLFDNEIKSQQGVVDMSQAFSRVTVDIIAWWTLGIDLQATLTHSFFHQAYHRMFDPSLFGGILMVMNAYIPGTRSLPFEENRVFNDCSGGVRSRIRGVIRERFAEIDEVPGGSGGDSKGAEKTRDRPDLLTHMILESRSINEPWSEDEILENCLNMMVAGHETSATALTWGTHIFTLYPHIQTRARAEVLRLLKKNPTPDYLDLEEGLPFIDNLTREILRFYAPGVLAAREPIEDVTIGGTFIPKGTPLYMFPALMTRNKRIWGEDVDVFDPDRWDRLEGTPAGNPLAFATFLAGPRQCIGKGFALIEIKVLFMAILSNFKFESALDPEDIEFVNPSPVLRPKGGLKVRVRRLAAGDVEDAFVE</sequence>
<keyword evidence="2 5" id="KW-0349">Heme</keyword>
<dbReference type="GO" id="GO:0005506">
    <property type="term" value="F:iron ion binding"/>
    <property type="evidence" value="ECO:0007669"/>
    <property type="project" value="InterPro"/>
</dbReference>
<name>A0A135TA45_9PEZI</name>